<reference evidence="1 2" key="1">
    <citation type="submission" date="2019-05" db="EMBL/GenBank/DDBJ databases">
        <title>Another draft genome of Portunus trituberculatus and its Hox gene families provides insights of decapod evolution.</title>
        <authorList>
            <person name="Jeong J.-H."/>
            <person name="Song I."/>
            <person name="Kim S."/>
            <person name="Choi T."/>
            <person name="Kim D."/>
            <person name="Ryu S."/>
            <person name="Kim W."/>
        </authorList>
    </citation>
    <scope>NUCLEOTIDE SEQUENCE [LARGE SCALE GENOMIC DNA]</scope>
    <source>
        <tissue evidence="1">Muscle</tissue>
    </source>
</reference>
<evidence type="ECO:0000313" key="2">
    <source>
        <dbReference type="Proteomes" id="UP000324222"/>
    </source>
</evidence>
<gene>
    <name evidence="1" type="ORF">E2C01_027595</name>
</gene>
<protein>
    <recommendedName>
        <fullName evidence="3">Endonuclease/exonuclease/phosphatase domain-containing protein</fullName>
    </recommendedName>
</protein>
<organism evidence="1 2">
    <name type="scientific">Portunus trituberculatus</name>
    <name type="common">Swimming crab</name>
    <name type="synonym">Neptunus trituberculatus</name>
    <dbReference type="NCBI Taxonomy" id="210409"/>
    <lineage>
        <taxon>Eukaryota</taxon>
        <taxon>Metazoa</taxon>
        <taxon>Ecdysozoa</taxon>
        <taxon>Arthropoda</taxon>
        <taxon>Crustacea</taxon>
        <taxon>Multicrustacea</taxon>
        <taxon>Malacostraca</taxon>
        <taxon>Eumalacostraca</taxon>
        <taxon>Eucarida</taxon>
        <taxon>Decapoda</taxon>
        <taxon>Pleocyemata</taxon>
        <taxon>Brachyura</taxon>
        <taxon>Eubrachyura</taxon>
        <taxon>Portunoidea</taxon>
        <taxon>Portunidae</taxon>
        <taxon>Portuninae</taxon>
        <taxon>Portunus</taxon>
    </lineage>
</organism>
<proteinExistence type="predicted"/>
<name>A0A5B7EME0_PORTR</name>
<evidence type="ECO:0000313" key="1">
    <source>
        <dbReference type="EMBL" id="MPC34213.1"/>
    </source>
</evidence>
<dbReference type="EMBL" id="VSRR010003007">
    <property type="protein sequence ID" value="MPC34213.1"/>
    <property type="molecule type" value="Genomic_DNA"/>
</dbReference>
<dbReference type="AlphaFoldDB" id="A0A5B7EME0"/>
<evidence type="ECO:0008006" key="3">
    <source>
        <dbReference type="Google" id="ProtNLM"/>
    </source>
</evidence>
<keyword evidence="2" id="KW-1185">Reference proteome</keyword>
<sequence length="225" mass="24903">MSETNDSNLFSVPSFLHPHSHSKEQLVQHPTRIPDRFGDTPNILDLFLNSNPSAYVVTLSSPLGSSDHNLISVSCPISPIPPQDPPRRKSLCRFASASWGGPEECFKAVRGGIRTYAWTSARSHAHHLTHYATASVSAESRLIDREFLGQRMRSEALHNHPHNYPLFFNGTQLSLSSTHTYKVSRPAHLHTTALYAPSLTHAHLGTERGEALVTVQWRSGARGIS</sequence>
<comment type="caution">
    <text evidence="1">The sequence shown here is derived from an EMBL/GenBank/DDBJ whole genome shotgun (WGS) entry which is preliminary data.</text>
</comment>
<dbReference type="Proteomes" id="UP000324222">
    <property type="component" value="Unassembled WGS sequence"/>
</dbReference>
<accession>A0A5B7EME0</accession>